<protein>
    <submittedName>
        <fullName evidence="4">Porin</fullName>
    </submittedName>
</protein>
<name>A0A858QA82_9GAMM</name>
<dbReference type="InterPro" id="IPR007049">
    <property type="entry name" value="Carb-sel_porin_OprB"/>
</dbReference>
<reference evidence="5" key="1">
    <citation type="submission" date="2019-12" db="EMBL/GenBank/DDBJ databases">
        <authorList>
            <person name="Awala S.I."/>
            <person name="Rhee S.K."/>
        </authorList>
    </citation>
    <scope>NUCLEOTIDE SEQUENCE [LARGE SCALE GENOMIC DNA]</scope>
    <source>
        <strain evidence="5">IM1</strain>
    </source>
</reference>
<dbReference type="GO" id="GO:0015288">
    <property type="term" value="F:porin activity"/>
    <property type="evidence" value="ECO:0007669"/>
    <property type="project" value="InterPro"/>
</dbReference>
<dbReference type="PANTHER" id="PTHR37944:SF1">
    <property type="entry name" value="PORIN B"/>
    <property type="match status" value="1"/>
</dbReference>
<evidence type="ECO:0000256" key="3">
    <source>
        <dbReference type="SAM" id="MobiDB-lite"/>
    </source>
</evidence>
<dbReference type="GO" id="GO:0008643">
    <property type="term" value="P:carbohydrate transport"/>
    <property type="evidence" value="ECO:0007669"/>
    <property type="project" value="InterPro"/>
</dbReference>
<evidence type="ECO:0000256" key="1">
    <source>
        <dbReference type="ARBA" id="ARBA00008769"/>
    </source>
</evidence>
<feature type="region of interest" description="Disordered" evidence="3">
    <location>
        <begin position="54"/>
        <end position="103"/>
    </location>
</feature>
<accession>A0A858QA82</accession>
<sequence length="505" mass="53860">MKISTSCINFSALNSPGITMASIMGGPNNNKQQHPWSVIAVLLAFCLPNMQANAEQQSPAPKATHSQSDDKPTINPVSEEKSKHRQKAAAASSKPANHLNESGYSSKQVGIAGNPGAVNVLTGTGWLGQTLGLTEDTGVRLGGLWIGNADIQMSGRLAGSASFNSMGIVDLQLDLARLGGLPGASFGATFLQFDGQDSNGRGGVLTGYNGLTETEPLNRSELYQFWWRQSLLDDKVIVRAGKSIPTFDFNNVSRRLPVPDEKPYVAAVTGLLFTPIYVNPSILGVMPGYYNSAWGLTVTAAPTKTLYASYGIYDGSLARGRQTGTHAWPTFNSYYFNISEAGFSWVGDYPGKVAVGGWGQSGTLGTGNDLETGAQGIYATASNRLWNLDTTHGKGVVLGYLQYGINNSHTMMVNEFVGGGLSGFGLIPGRNKDSLGLGIGVSWLNNPPRSQSTEILTQFYYQAHVIGDVFFQPTFSYVPNPGIPNGAYGSYPSATSMIFQLVTLF</sequence>
<gene>
    <name evidence="4" type="ORF">GNH96_13025</name>
</gene>
<dbReference type="InterPro" id="IPR038673">
    <property type="entry name" value="OprB_sf"/>
</dbReference>
<dbReference type="Pfam" id="PF04966">
    <property type="entry name" value="OprB"/>
    <property type="match status" value="1"/>
</dbReference>
<comment type="similarity">
    <text evidence="1 2">Belongs to the OprB family.</text>
</comment>
<evidence type="ECO:0000313" key="4">
    <source>
        <dbReference type="EMBL" id="QJD30797.1"/>
    </source>
</evidence>
<dbReference type="AlphaFoldDB" id="A0A858QA82"/>
<proteinExistence type="inferred from homology"/>
<evidence type="ECO:0000313" key="5">
    <source>
        <dbReference type="Proteomes" id="UP000503004"/>
    </source>
</evidence>
<dbReference type="Proteomes" id="UP000503004">
    <property type="component" value="Chromosome"/>
</dbReference>
<dbReference type="InterPro" id="IPR052932">
    <property type="entry name" value="OprB_Porin"/>
</dbReference>
<keyword evidence="5" id="KW-1185">Reference proteome</keyword>
<dbReference type="RefSeq" id="WP_169604072.1">
    <property type="nucleotide sequence ID" value="NZ_CP046565.1"/>
</dbReference>
<evidence type="ECO:0000256" key="2">
    <source>
        <dbReference type="RuleBase" id="RU363072"/>
    </source>
</evidence>
<dbReference type="GO" id="GO:0016020">
    <property type="term" value="C:membrane"/>
    <property type="evidence" value="ECO:0007669"/>
    <property type="project" value="InterPro"/>
</dbReference>
<organism evidence="4 5">
    <name type="scientific">Methylococcus geothermalis</name>
    <dbReference type="NCBI Taxonomy" id="2681310"/>
    <lineage>
        <taxon>Bacteria</taxon>
        <taxon>Pseudomonadati</taxon>
        <taxon>Pseudomonadota</taxon>
        <taxon>Gammaproteobacteria</taxon>
        <taxon>Methylococcales</taxon>
        <taxon>Methylococcaceae</taxon>
        <taxon>Methylococcus</taxon>
    </lineage>
</organism>
<feature type="compositionally biased region" description="Basic and acidic residues" evidence="3">
    <location>
        <begin position="67"/>
        <end position="82"/>
    </location>
</feature>
<dbReference type="PANTHER" id="PTHR37944">
    <property type="entry name" value="PORIN B"/>
    <property type="match status" value="1"/>
</dbReference>
<dbReference type="KEGG" id="metu:GNH96_13025"/>
<dbReference type="EMBL" id="CP046565">
    <property type="protein sequence ID" value="QJD30797.1"/>
    <property type="molecule type" value="Genomic_DNA"/>
</dbReference>
<dbReference type="Gene3D" id="2.40.160.180">
    <property type="entry name" value="Carbohydrate-selective porin OprB"/>
    <property type="match status" value="1"/>
</dbReference>